<evidence type="ECO:0000256" key="3">
    <source>
        <dbReference type="ARBA" id="ARBA00022723"/>
    </source>
</evidence>
<protein>
    <recommendedName>
        <fullName evidence="8">Bacterioferritin-associated ferredoxin</fullName>
    </recommendedName>
</protein>
<dbReference type="AlphaFoldDB" id="A0A1T4X8T2"/>
<dbReference type="GO" id="GO:0046872">
    <property type="term" value="F:metal ion binding"/>
    <property type="evidence" value="ECO:0007669"/>
    <property type="project" value="UniProtKB-KW"/>
</dbReference>
<dbReference type="Pfam" id="PF04324">
    <property type="entry name" value="Fer2_BFD"/>
    <property type="match status" value="1"/>
</dbReference>
<keyword evidence="3" id="KW-0479">Metal-binding</keyword>
<keyword evidence="1" id="KW-0813">Transport</keyword>
<evidence type="ECO:0000256" key="4">
    <source>
        <dbReference type="ARBA" id="ARBA00022982"/>
    </source>
</evidence>
<organism evidence="11 12">
    <name type="scientific">Thiothrix eikelboomii</name>
    <dbReference type="NCBI Taxonomy" id="92487"/>
    <lineage>
        <taxon>Bacteria</taxon>
        <taxon>Pseudomonadati</taxon>
        <taxon>Pseudomonadota</taxon>
        <taxon>Gammaproteobacteria</taxon>
        <taxon>Thiotrichales</taxon>
        <taxon>Thiotrichaceae</taxon>
        <taxon>Thiothrix</taxon>
    </lineage>
</organism>
<dbReference type="InterPro" id="IPR052371">
    <property type="entry name" value="BFD-associated_ferredoxin"/>
</dbReference>
<dbReference type="InterPro" id="IPR041854">
    <property type="entry name" value="BFD-like_2Fe2S-bd_dom_sf"/>
</dbReference>
<keyword evidence="12" id="KW-1185">Reference proteome</keyword>
<evidence type="ECO:0000256" key="9">
    <source>
        <dbReference type="ARBA" id="ARBA00046332"/>
    </source>
</evidence>
<keyword evidence="6" id="KW-0411">Iron-sulfur</keyword>
<name>A0A1T4X8T2_9GAMM</name>
<evidence type="ECO:0000256" key="6">
    <source>
        <dbReference type="ARBA" id="ARBA00023014"/>
    </source>
</evidence>
<accession>A0A1T4X8T2</accession>
<keyword evidence="4" id="KW-0249">Electron transport</keyword>
<evidence type="ECO:0000256" key="8">
    <source>
        <dbReference type="ARBA" id="ARBA00039386"/>
    </source>
</evidence>
<comment type="cofactor">
    <cofactor evidence="7">
        <name>[2Fe-2S] cluster</name>
        <dbReference type="ChEBI" id="CHEBI:190135"/>
    </cofactor>
</comment>
<dbReference type="STRING" id="92487.SAMN02745130_02660"/>
<dbReference type="GO" id="GO:0051537">
    <property type="term" value="F:2 iron, 2 sulfur cluster binding"/>
    <property type="evidence" value="ECO:0007669"/>
    <property type="project" value="UniProtKB-KW"/>
</dbReference>
<proteinExistence type="inferred from homology"/>
<dbReference type="EMBL" id="FUYB01000014">
    <property type="protein sequence ID" value="SKA85976.1"/>
    <property type="molecule type" value="Genomic_DNA"/>
</dbReference>
<dbReference type="Proteomes" id="UP000190460">
    <property type="component" value="Unassembled WGS sequence"/>
</dbReference>
<feature type="domain" description="BFD-like [2Fe-2S]-binding" evidence="10">
    <location>
        <begin position="2"/>
        <end position="50"/>
    </location>
</feature>
<dbReference type="RefSeq" id="WP_078923186.1">
    <property type="nucleotide sequence ID" value="NZ_FUYB01000014.1"/>
</dbReference>
<evidence type="ECO:0000256" key="7">
    <source>
        <dbReference type="ARBA" id="ARBA00034078"/>
    </source>
</evidence>
<dbReference type="InterPro" id="IPR007419">
    <property type="entry name" value="BFD-like_2Fe2S-bd_dom"/>
</dbReference>
<gene>
    <name evidence="11" type="ORF">SAMN02745130_02660</name>
</gene>
<dbReference type="PANTHER" id="PTHR37424">
    <property type="entry name" value="BACTERIOFERRITIN-ASSOCIATED FERREDOXIN"/>
    <property type="match status" value="1"/>
</dbReference>
<evidence type="ECO:0000256" key="1">
    <source>
        <dbReference type="ARBA" id="ARBA00022448"/>
    </source>
</evidence>
<dbReference type="OrthoDB" id="9815350at2"/>
<comment type="similarity">
    <text evidence="9">Belongs to the Bfd family.</text>
</comment>
<evidence type="ECO:0000259" key="10">
    <source>
        <dbReference type="Pfam" id="PF04324"/>
    </source>
</evidence>
<evidence type="ECO:0000313" key="11">
    <source>
        <dbReference type="EMBL" id="SKA85976.1"/>
    </source>
</evidence>
<dbReference type="PANTHER" id="PTHR37424:SF1">
    <property type="entry name" value="BACTERIOFERRITIN-ASSOCIATED FERREDOXIN"/>
    <property type="match status" value="1"/>
</dbReference>
<sequence>MYVCVCNAVTDKAIQQAVQQGHDSFEAIQGELSVGTCCGRCKPFACELIDQCLEKRSASHACCYAEACA</sequence>
<reference evidence="11 12" key="1">
    <citation type="submission" date="2017-02" db="EMBL/GenBank/DDBJ databases">
        <authorList>
            <person name="Peterson S.W."/>
        </authorList>
    </citation>
    <scope>NUCLEOTIDE SEQUENCE [LARGE SCALE GENOMIC DNA]</scope>
    <source>
        <strain evidence="11 12">ATCC 49788</strain>
    </source>
</reference>
<evidence type="ECO:0000256" key="5">
    <source>
        <dbReference type="ARBA" id="ARBA00023004"/>
    </source>
</evidence>
<keyword evidence="2" id="KW-0001">2Fe-2S</keyword>
<keyword evidence="5" id="KW-0408">Iron</keyword>
<evidence type="ECO:0000256" key="2">
    <source>
        <dbReference type="ARBA" id="ARBA00022714"/>
    </source>
</evidence>
<evidence type="ECO:0000313" key="12">
    <source>
        <dbReference type="Proteomes" id="UP000190460"/>
    </source>
</evidence>
<dbReference type="Gene3D" id="1.10.10.1100">
    <property type="entry name" value="BFD-like [2Fe-2S]-binding domain"/>
    <property type="match status" value="1"/>
</dbReference>